<keyword evidence="3" id="KW-1185">Reference proteome</keyword>
<protein>
    <recommendedName>
        <fullName evidence="4">RING-type domain-containing protein</fullName>
    </recommendedName>
</protein>
<evidence type="ECO:0000313" key="2">
    <source>
        <dbReference type="EMBL" id="EJK77496.1"/>
    </source>
</evidence>
<dbReference type="InterPro" id="IPR011990">
    <property type="entry name" value="TPR-like_helical_dom_sf"/>
</dbReference>
<dbReference type="InterPro" id="IPR006597">
    <property type="entry name" value="Sel1-like"/>
</dbReference>
<dbReference type="Proteomes" id="UP000266841">
    <property type="component" value="Unassembled WGS sequence"/>
</dbReference>
<name>K0TNY3_THAOC</name>
<comment type="caution">
    <text evidence="2">The sequence shown here is derived from an EMBL/GenBank/DDBJ whole genome shotgun (WGS) entry which is preliminary data.</text>
</comment>
<dbReference type="PANTHER" id="PTHR11102">
    <property type="entry name" value="SEL-1-LIKE PROTEIN"/>
    <property type="match status" value="1"/>
</dbReference>
<evidence type="ECO:0000256" key="1">
    <source>
        <dbReference type="ARBA" id="ARBA00038101"/>
    </source>
</evidence>
<dbReference type="Gene3D" id="1.25.40.10">
    <property type="entry name" value="Tetratricopeptide repeat domain"/>
    <property type="match status" value="1"/>
</dbReference>
<dbReference type="SMART" id="SM00671">
    <property type="entry name" value="SEL1"/>
    <property type="match status" value="3"/>
</dbReference>
<reference evidence="2 3" key="1">
    <citation type="journal article" date="2012" name="Genome Biol.">
        <title>Genome and low-iron response of an oceanic diatom adapted to chronic iron limitation.</title>
        <authorList>
            <person name="Lommer M."/>
            <person name="Specht M."/>
            <person name="Roy A.S."/>
            <person name="Kraemer L."/>
            <person name="Andreson R."/>
            <person name="Gutowska M.A."/>
            <person name="Wolf J."/>
            <person name="Bergner S.V."/>
            <person name="Schilhabel M.B."/>
            <person name="Klostermeier U.C."/>
            <person name="Beiko R.G."/>
            <person name="Rosenstiel P."/>
            <person name="Hippler M."/>
            <person name="Laroche J."/>
        </authorList>
    </citation>
    <scope>NUCLEOTIDE SEQUENCE [LARGE SCALE GENOMIC DNA]</scope>
    <source>
        <strain evidence="2 3">CCMP1005</strain>
    </source>
</reference>
<dbReference type="SUPFAM" id="SSF81901">
    <property type="entry name" value="HCP-like"/>
    <property type="match status" value="1"/>
</dbReference>
<evidence type="ECO:0000313" key="3">
    <source>
        <dbReference type="Proteomes" id="UP000266841"/>
    </source>
</evidence>
<dbReference type="InterPro" id="IPR050767">
    <property type="entry name" value="Sel1_AlgK"/>
</dbReference>
<dbReference type="Pfam" id="PF08238">
    <property type="entry name" value="Sel1"/>
    <property type="match status" value="3"/>
</dbReference>
<dbReference type="eggNOG" id="KOG1550">
    <property type="taxonomic scope" value="Eukaryota"/>
</dbReference>
<dbReference type="SUPFAM" id="SSF57850">
    <property type="entry name" value="RING/U-box"/>
    <property type="match status" value="1"/>
</dbReference>
<evidence type="ECO:0008006" key="4">
    <source>
        <dbReference type="Google" id="ProtNLM"/>
    </source>
</evidence>
<proteinExistence type="inferred from homology"/>
<organism evidence="2 3">
    <name type="scientific">Thalassiosira oceanica</name>
    <name type="common">Marine diatom</name>
    <dbReference type="NCBI Taxonomy" id="159749"/>
    <lineage>
        <taxon>Eukaryota</taxon>
        <taxon>Sar</taxon>
        <taxon>Stramenopiles</taxon>
        <taxon>Ochrophyta</taxon>
        <taxon>Bacillariophyta</taxon>
        <taxon>Coscinodiscophyceae</taxon>
        <taxon>Thalassiosirophycidae</taxon>
        <taxon>Thalassiosirales</taxon>
        <taxon>Thalassiosiraceae</taxon>
        <taxon>Thalassiosira</taxon>
    </lineage>
</organism>
<gene>
    <name evidence="2" type="ORF">THAOC_00671</name>
</gene>
<accession>K0TNY3</accession>
<dbReference type="PANTHER" id="PTHR11102:SF160">
    <property type="entry name" value="ERAD-ASSOCIATED E3 UBIQUITIN-PROTEIN LIGASE COMPONENT HRD3"/>
    <property type="match status" value="1"/>
</dbReference>
<comment type="similarity">
    <text evidence="1">Belongs to the sel-1 family.</text>
</comment>
<dbReference type="AlphaFoldDB" id="K0TNY3"/>
<sequence length="254" mass="28354">MSNAAADLGVLGVAQNLQQRLMSTGHDRPEGDRCPICFDLIELPMNKHSSINICCMKKVCNGCALTAYWQGLRGCEFCRTPHPGDAASKLAMIQKRADKKDAVAIKVLGEKYYYGILGVAKDVPRAIELCTEAAELGLLDAHFQLGRMYYNGDGVEEDKPRGIRHWQQAAMKGHVESRHMLGGTEYENRNYELAVRHYMISAKMGDQGSLNIIKKMFREGHATKAQYAEALMGYRDAVEETKSPQREEAKRLGL</sequence>
<dbReference type="EMBL" id="AGNL01000800">
    <property type="protein sequence ID" value="EJK77496.1"/>
    <property type="molecule type" value="Genomic_DNA"/>
</dbReference>